<proteinExistence type="predicted"/>
<accession>A0A9P4NTR1</accession>
<keyword evidence="3" id="KW-1185">Reference proteome</keyword>
<feature type="region of interest" description="Disordered" evidence="1">
    <location>
        <begin position="1"/>
        <end position="33"/>
    </location>
</feature>
<organism evidence="2 3">
    <name type="scientific">Tothia fuscella</name>
    <dbReference type="NCBI Taxonomy" id="1048955"/>
    <lineage>
        <taxon>Eukaryota</taxon>
        <taxon>Fungi</taxon>
        <taxon>Dikarya</taxon>
        <taxon>Ascomycota</taxon>
        <taxon>Pezizomycotina</taxon>
        <taxon>Dothideomycetes</taxon>
        <taxon>Pleosporomycetidae</taxon>
        <taxon>Venturiales</taxon>
        <taxon>Cylindrosympodiaceae</taxon>
        <taxon>Tothia</taxon>
    </lineage>
</organism>
<name>A0A9P4NTR1_9PEZI</name>
<comment type="caution">
    <text evidence="2">The sequence shown here is derived from an EMBL/GenBank/DDBJ whole genome shotgun (WGS) entry which is preliminary data.</text>
</comment>
<evidence type="ECO:0000313" key="2">
    <source>
        <dbReference type="EMBL" id="KAF2431551.1"/>
    </source>
</evidence>
<dbReference type="EMBL" id="MU007031">
    <property type="protein sequence ID" value="KAF2431551.1"/>
    <property type="molecule type" value="Genomic_DNA"/>
</dbReference>
<feature type="compositionally biased region" description="Basic and acidic residues" evidence="1">
    <location>
        <begin position="11"/>
        <end position="33"/>
    </location>
</feature>
<protein>
    <submittedName>
        <fullName evidence="2">Uncharacterized protein</fullName>
    </submittedName>
</protein>
<gene>
    <name evidence="2" type="ORF">EJ08DRAFT_696344</name>
</gene>
<sequence length="172" mass="20278">MTDSPAASKLDPYKDFDHPDFVDGVETRKDAETRKREDIMEAVRYGSCCGARVARNKEADRRLCEDRLLLRSRRWKQQQIEHTIAKTDPEGAWEEIALTAEWRVRDEEKWAEKIQVIINMEIVECATADDEDLYDRLEQLDRVLAEIQRHEVDRKMRQAHAERVAVLMPLQR</sequence>
<evidence type="ECO:0000256" key="1">
    <source>
        <dbReference type="SAM" id="MobiDB-lite"/>
    </source>
</evidence>
<reference evidence="2" key="1">
    <citation type="journal article" date="2020" name="Stud. Mycol.">
        <title>101 Dothideomycetes genomes: a test case for predicting lifestyles and emergence of pathogens.</title>
        <authorList>
            <person name="Haridas S."/>
            <person name="Albert R."/>
            <person name="Binder M."/>
            <person name="Bloem J."/>
            <person name="Labutti K."/>
            <person name="Salamov A."/>
            <person name="Andreopoulos B."/>
            <person name="Baker S."/>
            <person name="Barry K."/>
            <person name="Bills G."/>
            <person name="Bluhm B."/>
            <person name="Cannon C."/>
            <person name="Castanera R."/>
            <person name="Culley D."/>
            <person name="Daum C."/>
            <person name="Ezra D."/>
            <person name="Gonzalez J."/>
            <person name="Henrissat B."/>
            <person name="Kuo A."/>
            <person name="Liang C."/>
            <person name="Lipzen A."/>
            <person name="Lutzoni F."/>
            <person name="Magnuson J."/>
            <person name="Mondo S."/>
            <person name="Nolan M."/>
            <person name="Ohm R."/>
            <person name="Pangilinan J."/>
            <person name="Park H.-J."/>
            <person name="Ramirez L."/>
            <person name="Alfaro M."/>
            <person name="Sun H."/>
            <person name="Tritt A."/>
            <person name="Yoshinaga Y."/>
            <person name="Zwiers L.-H."/>
            <person name="Turgeon B."/>
            <person name="Goodwin S."/>
            <person name="Spatafora J."/>
            <person name="Crous P."/>
            <person name="Grigoriev I."/>
        </authorList>
    </citation>
    <scope>NUCLEOTIDE SEQUENCE</scope>
    <source>
        <strain evidence="2">CBS 130266</strain>
    </source>
</reference>
<evidence type="ECO:0000313" key="3">
    <source>
        <dbReference type="Proteomes" id="UP000800235"/>
    </source>
</evidence>
<dbReference type="AlphaFoldDB" id="A0A9P4NTR1"/>
<dbReference type="Proteomes" id="UP000800235">
    <property type="component" value="Unassembled WGS sequence"/>
</dbReference>